<proteinExistence type="predicted"/>
<name>A0A0U9HB74_9BACI</name>
<protein>
    <submittedName>
        <fullName evidence="4">Penicillin-binding protein E</fullName>
    </submittedName>
</protein>
<feature type="domain" description="Beta-lactamase-related" evidence="3">
    <location>
        <begin position="19"/>
        <end position="327"/>
    </location>
</feature>
<comment type="caution">
    <text evidence="4">The sequence shown here is derived from an EMBL/GenBank/DDBJ whole genome shotgun (WGS) entry which is preliminary data.</text>
</comment>
<dbReference type="Proteomes" id="UP000052946">
    <property type="component" value="Unassembled WGS sequence"/>
</dbReference>
<organism evidence="4 5">
    <name type="scientific">Oceanobacillus picturae</name>
    <dbReference type="NCBI Taxonomy" id="171693"/>
    <lineage>
        <taxon>Bacteria</taxon>
        <taxon>Bacillati</taxon>
        <taxon>Bacillota</taxon>
        <taxon>Bacilli</taxon>
        <taxon>Bacillales</taxon>
        <taxon>Bacillaceae</taxon>
        <taxon>Oceanobacillus</taxon>
    </lineage>
</organism>
<keyword evidence="2" id="KW-0472">Membrane</keyword>
<dbReference type="EMBL" id="BBXV01000087">
    <property type="protein sequence ID" value="GAQ19943.1"/>
    <property type="molecule type" value="Genomic_DNA"/>
</dbReference>
<dbReference type="GO" id="GO:0016020">
    <property type="term" value="C:membrane"/>
    <property type="evidence" value="ECO:0007669"/>
    <property type="project" value="UniProtKB-SubCell"/>
</dbReference>
<dbReference type="InterPro" id="IPR050491">
    <property type="entry name" value="AmpC-like"/>
</dbReference>
<evidence type="ECO:0000256" key="1">
    <source>
        <dbReference type="ARBA" id="ARBA00004370"/>
    </source>
</evidence>
<gene>
    <name evidence="4" type="ORF">OPHB3_3928</name>
</gene>
<evidence type="ECO:0000256" key="2">
    <source>
        <dbReference type="ARBA" id="ARBA00023136"/>
    </source>
</evidence>
<dbReference type="SUPFAM" id="SSF56601">
    <property type="entry name" value="beta-lactamase/transpeptidase-like"/>
    <property type="match status" value="1"/>
</dbReference>
<evidence type="ECO:0000313" key="4">
    <source>
        <dbReference type="EMBL" id="GAQ19943.1"/>
    </source>
</evidence>
<reference evidence="4 5" key="2">
    <citation type="journal article" date="2016" name="Genome Announc.">
        <title>Draft Genome Sequence of Oceanobacillus picturae Heshi-B3, Isolated from Fermented Rice Bran in a Traditional Japanese Seafood Dish.</title>
        <authorList>
            <person name="Akuzawa S."/>
            <person name="Nagaoka J."/>
            <person name="Kanekatsu M."/>
            <person name="Kanesaki Y."/>
            <person name="Suzuki T."/>
        </authorList>
    </citation>
    <scope>NUCLEOTIDE SEQUENCE [LARGE SCALE GENOMIC DNA]</scope>
    <source>
        <strain evidence="4 5">Heshi-B3</strain>
    </source>
</reference>
<reference evidence="5" key="1">
    <citation type="submission" date="2015-07" db="EMBL/GenBank/DDBJ databases">
        <title>Draft Genome Sequence of Oceanobacillus picturae Heshi-B3 that Was Isolated from Fermented Rice Bran with Aging Salted Mackerel, Which Was Named Heshiko as Traditional Fermented Seafood in Japan.</title>
        <authorList>
            <person name="Akuzawa S."/>
            <person name="Nakagawa J."/>
            <person name="Kanekatsu T."/>
            <person name="Kanesaki Y."/>
            <person name="Suzuki T."/>
        </authorList>
    </citation>
    <scope>NUCLEOTIDE SEQUENCE [LARGE SCALE GENOMIC DNA]</scope>
    <source>
        <strain evidence="5">Heshi-B3</strain>
    </source>
</reference>
<accession>A0A0U9HB74</accession>
<dbReference type="Pfam" id="PF00144">
    <property type="entry name" value="Beta-lactamase"/>
    <property type="match status" value="1"/>
</dbReference>
<dbReference type="Gene3D" id="3.40.710.10">
    <property type="entry name" value="DD-peptidase/beta-lactamase superfamily"/>
    <property type="match status" value="1"/>
</dbReference>
<dbReference type="InterPro" id="IPR012338">
    <property type="entry name" value="Beta-lactam/transpept-like"/>
</dbReference>
<dbReference type="InterPro" id="IPR001466">
    <property type="entry name" value="Beta-lactam-related"/>
</dbReference>
<sequence length="338" mass="38804">MNANEVKRKIRLLQKEMHFSGVYHAKKHEIEYSGSFGFANRSERIENNYKTRFGIASGCKIFTSIAVCQLVEQGLLSFQTKLHECLAIDFPAYSKEVNIHQLLTHTSGVPDYFDEEEMDDYEELWIDNPVYAIRSLHDFLPLFQNREMTSLPSSEFHYNNAGYILLGLIVEQISEMKFTDYVERFIFEKAGMMHSGYFEMDKLPENTALGYIEEPDGSYKTNVFSVPAKGGADGGAFVTAEDMVTFWDALFNHQLVSEKMTKKLFQPQIEVDEDLYYSYGGYVDMDQGKVKKHILMGYDPGCNFRSVYYPENSISIVVCSNESDGAFEVLKELEKLII</sequence>
<dbReference type="AlphaFoldDB" id="A0A0U9HB74"/>
<evidence type="ECO:0000259" key="3">
    <source>
        <dbReference type="Pfam" id="PF00144"/>
    </source>
</evidence>
<dbReference type="PANTHER" id="PTHR46825">
    <property type="entry name" value="D-ALANYL-D-ALANINE-CARBOXYPEPTIDASE/ENDOPEPTIDASE AMPH"/>
    <property type="match status" value="1"/>
</dbReference>
<dbReference type="RefSeq" id="WP_058951429.1">
    <property type="nucleotide sequence ID" value="NZ_BBXV01000087.1"/>
</dbReference>
<dbReference type="PANTHER" id="PTHR46825:SF11">
    <property type="entry name" value="PENICILLIN-BINDING PROTEIN 4"/>
    <property type="match status" value="1"/>
</dbReference>
<evidence type="ECO:0000313" key="5">
    <source>
        <dbReference type="Proteomes" id="UP000052946"/>
    </source>
</evidence>
<comment type="subcellular location">
    <subcellularLocation>
        <location evidence="1">Membrane</location>
    </subcellularLocation>
</comment>
<dbReference type="OrthoDB" id="9803467at2"/>